<dbReference type="EMBL" id="CP110226">
    <property type="protein sequence ID" value="UZD23600.1"/>
    <property type="molecule type" value="Genomic_DNA"/>
</dbReference>
<proteinExistence type="predicted"/>
<accession>A0ABY6MII5</accession>
<organism evidence="2 3">
    <name type="scientific">Algoriphagus halophytocola</name>
    <dbReference type="NCBI Taxonomy" id="2991499"/>
    <lineage>
        <taxon>Bacteria</taxon>
        <taxon>Pseudomonadati</taxon>
        <taxon>Bacteroidota</taxon>
        <taxon>Cytophagia</taxon>
        <taxon>Cytophagales</taxon>
        <taxon>Cyclobacteriaceae</taxon>
        <taxon>Algoriphagus</taxon>
    </lineage>
</organism>
<protein>
    <submittedName>
        <fullName evidence="2">Carboxypeptidase-like regulatory domain-containing protein</fullName>
    </submittedName>
</protein>
<reference evidence="2" key="1">
    <citation type="submission" date="2022-10" db="EMBL/GenBank/DDBJ databases">
        <title>Algoriphagus sp. a novel bacteria isolate from halophytes salicornia europaea.</title>
        <authorList>
            <person name="Peng Y."/>
            <person name="Jiang L."/>
            <person name="Lee J."/>
        </authorList>
    </citation>
    <scope>NUCLEOTIDE SEQUENCE</scope>
    <source>
        <strain evidence="2">TR-M5</strain>
    </source>
</reference>
<keyword evidence="3" id="KW-1185">Reference proteome</keyword>
<feature type="signal peptide" evidence="1">
    <location>
        <begin position="1"/>
        <end position="19"/>
    </location>
</feature>
<dbReference type="InterPro" id="IPR008969">
    <property type="entry name" value="CarboxyPept-like_regulatory"/>
</dbReference>
<dbReference type="SUPFAM" id="SSF49464">
    <property type="entry name" value="Carboxypeptidase regulatory domain-like"/>
    <property type="match status" value="1"/>
</dbReference>
<sequence>MKFKLLLLLFFGFAQGALAQATYSGNVLDWSDKNYLEGVFVQVIGKESSDSTNVRGYFSVIAAKGDTLKLSYPGFFDQKLVLGEERYLQLQIQDQARLLPTFEVKSEPYSFRFIDGKLVVVNPEEERIKGNSSGITAGYLDSPNATGGVAIAGVLSSLTKRARQERQYQKKLEWEARREGYYAVVESDSVRRNLMVKHQLGRKDWDYLIIRFNEGASSHEFLDWSSSRVYATLNEFIAREKRWIP</sequence>
<dbReference type="RefSeq" id="WP_264810154.1">
    <property type="nucleotide sequence ID" value="NZ_CP110226.1"/>
</dbReference>
<evidence type="ECO:0000313" key="2">
    <source>
        <dbReference type="EMBL" id="UZD23600.1"/>
    </source>
</evidence>
<gene>
    <name evidence="2" type="ORF">OM944_03715</name>
</gene>
<evidence type="ECO:0000313" key="3">
    <source>
        <dbReference type="Proteomes" id="UP001163156"/>
    </source>
</evidence>
<name>A0ABY6MII5_9BACT</name>
<feature type="chain" id="PRO_5046015285" evidence="1">
    <location>
        <begin position="20"/>
        <end position="245"/>
    </location>
</feature>
<dbReference type="Proteomes" id="UP001163156">
    <property type="component" value="Chromosome"/>
</dbReference>
<keyword evidence="1" id="KW-0732">Signal</keyword>
<evidence type="ECO:0000256" key="1">
    <source>
        <dbReference type="SAM" id="SignalP"/>
    </source>
</evidence>